<reference evidence="1 2" key="1">
    <citation type="submission" date="2017-03" db="EMBL/GenBank/DDBJ databases">
        <title>Genome analysis of strain PAMC 26577.</title>
        <authorList>
            <person name="Oh H.-M."/>
            <person name="Yang J.-A."/>
        </authorList>
    </citation>
    <scope>NUCLEOTIDE SEQUENCE [LARGE SCALE GENOMIC DNA]</scope>
    <source>
        <strain evidence="1 2">PAMC 26577</strain>
    </source>
</reference>
<dbReference type="EMBL" id="NBTZ01000042">
    <property type="protein sequence ID" value="OTP76116.1"/>
    <property type="molecule type" value="Genomic_DNA"/>
</dbReference>
<dbReference type="Proteomes" id="UP000195221">
    <property type="component" value="Unassembled WGS sequence"/>
</dbReference>
<evidence type="ECO:0000313" key="2">
    <source>
        <dbReference type="Proteomes" id="UP000195221"/>
    </source>
</evidence>
<organism evidence="1 2">
    <name type="scientific">Caballeronia sordidicola</name>
    <name type="common">Burkholderia sordidicola</name>
    <dbReference type="NCBI Taxonomy" id="196367"/>
    <lineage>
        <taxon>Bacteria</taxon>
        <taxon>Pseudomonadati</taxon>
        <taxon>Pseudomonadota</taxon>
        <taxon>Betaproteobacteria</taxon>
        <taxon>Burkholderiales</taxon>
        <taxon>Burkholderiaceae</taxon>
        <taxon>Caballeronia</taxon>
    </lineage>
</organism>
<name>A0A242MZ00_CABSO</name>
<sequence length="37" mass="4241">MGALPYFTRPLTLVRALDGINGELFFQDRSERTRISV</sequence>
<evidence type="ECO:0000313" key="1">
    <source>
        <dbReference type="EMBL" id="OTP76116.1"/>
    </source>
</evidence>
<gene>
    <name evidence="1" type="ORF">PAMC26577_11895</name>
</gene>
<comment type="caution">
    <text evidence="1">The sequence shown here is derived from an EMBL/GenBank/DDBJ whole genome shotgun (WGS) entry which is preliminary data.</text>
</comment>
<accession>A0A242MZ00</accession>
<protein>
    <submittedName>
        <fullName evidence="1">Uncharacterized protein</fullName>
    </submittedName>
</protein>
<dbReference type="AlphaFoldDB" id="A0A242MZ00"/>
<proteinExistence type="predicted"/>